<evidence type="ECO:0000256" key="2">
    <source>
        <dbReference type="SAM" id="SignalP"/>
    </source>
</evidence>
<dbReference type="EMBL" id="RBAH01000006">
    <property type="protein sequence ID" value="RKN85062.1"/>
    <property type="molecule type" value="Genomic_DNA"/>
</dbReference>
<feature type="compositionally biased region" description="Polar residues" evidence="1">
    <location>
        <begin position="102"/>
        <end position="123"/>
    </location>
</feature>
<evidence type="ECO:0000313" key="3">
    <source>
        <dbReference type="EMBL" id="RKN85062.1"/>
    </source>
</evidence>
<organism evidence="3 4">
    <name type="scientific">Paenibacillus ginsengarvi</name>
    <dbReference type="NCBI Taxonomy" id="400777"/>
    <lineage>
        <taxon>Bacteria</taxon>
        <taxon>Bacillati</taxon>
        <taxon>Bacillota</taxon>
        <taxon>Bacilli</taxon>
        <taxon>Bacillales</taxon>
        <taxon>Paenibacillaceae</taxon>
        <taxon>Paenibacillus</taxon>
    </lineage>
</organism>
<reference evidence="3 4" key="1">
    <citation type="journal article" date="2007" name="Int. J. Syst. Evol. Microbiol.">
        <title>Paenibacillus ginsengarvi sp. nov., isolated from soil from ginseng cultivation.</title>
        <authorList>
            <person name="Yoon M.H."/>
            <person name="Ten L.N."/>
            <person name="Im W.T."/>
        </authorList>
    </citation>
    <scope>NUCLEOTIDE SEQUENCE [LARGE SCALE GENOMIC DNA]</scope>
    <source>
        <strain evidence="3 4">KCTC 13059</strain>
    </source>
</reference>
<evidence type="ECO:0000256" key="1">
    <source>
        <dbReference type="SAM" id="MobiDB-lite"/>
    </source>
</evidence>
<dbReference type="OrthoDB" id="2678624at2"/>
<keyword evidence="4" id="KW-1185">Reference proteome</keyword>
<feature type="region of interest" description="Disordered" evidence="1">
    <location>
        <begin position="30"/>
        <end position="139"/>
    </location>
</feature>
<dbReference type="Proteomes" id="UP000282311">
    <property type="component" value="Unassembled WGS sequence"/>
</dbReference>
<name>A0A3B0CIP1_9BACL</name>
<sequence length="252" mass="26846">MNHCPNICKWGAVLLLVAVSAGCNSARPAADQLPGTSTSAPRFGQVASPPVQQPEKLEAGKPSQLAADAQESAKPVEANLTPDMPAPSTPAGAAGTTDKKVQTSSNPTPSETSKQPSETSESTYDAKKPSLMGLRLSDTKTTVKQKFEAPASEYEMDDDKDPLTVYEYEGFIVGFNRLNGVEFIEVTSKDINPGLNGLYLGQKVKDAETALGKPDTNTNYALHYKANGTVLKLDVDPKTETIQSIKLFAVKT</sequence>
<accession>A0A3B0CIP1</accession>
<keyword evidence="2" id="KW-0732">Signal</keyword>
<protein>
    <submittedName>
        <fullName evidence="3">DUF4309 domain-containing protein</fullName>
    </submittedName>
</protein>
<proteinExistence type="predicted"/>
<evidence type="ECO:0000313" key="4">
    <source>
        <dbReference type="Proteomes" id="UP000282311"/>
    </source>
</evidence>
<feature type="chain" id="PRO_5017429382" evidence="2">
    <location>
        <begin position="30"/>
        <end position="252"/>
    </location>
</feature>
<gene>
    <name evidence="3" type="ORF">D7M11_11130</name>
</gene>
<comment type="caution">
    <text evidence="3">The sequence shown here is derived from an EMBL/GenBank/DDBJ whole genome shotgun (WGS) entry which is preliminary data.</text>
</comment>
<feature type="signal peptide" evidence="2">
    <location>
        <begin position="1"/>
        <end position="29"/>
    </location>
</feature>
<dbReference type="RefSeq" id="WP_120747267.1">
    <property type="nucleotide sequence ID" value="NZ_RBAH01000006.1"/>
</dbReference>
<dbReference type="AlphaFoldDB" id="A0A3B0CIP1"/>